<protein>
    <submittedName>
        <fullName evidence="3">Uncharacterized protein</fullName>
    </submittedName>
</protein>
<keyword evidence="4" id="KW-1185">Reference proteome</keyword>
<keyword evidence="2" id="KW-0472">Membrane</keyword>
<feature type="compositionally biased region" description="Basic and acidic residues" evidence="1">
    <location>
        <begin position="1"/>
        <end position="10"/>
    </location>
</feature>
<dbReference type="Proteomes" id="UP000487268">
    <property type="component" value="Unassembled WGS sequence"/>
</dbReference>
<reference evidence="3 4" key="1">
    <citation type="submission" date="2019-10" db="EMBL/GenBank/DDBJ databases">
        <title>Actinomadura rubteroloni sp. nov. and Actinomadura macrotermitis sp. nov., isolated from the gut of fungus growing-termite Macrotermes natalensis.</title>
        <authorList>
            <person name="Benndorf R."/>
            <person name="Martin K."/>
            <person name="Kuefner M."/>
            <person name="De Beer W."/>
            <person name="Kaster A.-K."/>
            <person name="Vollmers J."/>
            <person name="Poulsen M."/>
            <person name="Beemelmanns C."/>
        </authorList>
    </citation>
    <scope>NUCLEOTIDE SEQUENCE [LARGE SCALE GENOMIC DNA]</scope>
    <source>
        <strain evidence="3 4">RB68</strain>
    </source>
</reference>
<organism evidence="3 4">
    <name type="scientific">Actinomadura macrotermitis</name>
    <dbReference type="NCBI Taxonomy" id="2585200"/>
    <lineage>
        <taxon>Bacteria</taxon>
        <taxon>Bacillati</taxon>
        <taxon>Actinomycetota</taxon>
        <taxon>Actinomycetes</taxon>
        <taxon>Streptosporangiales</taxon>
        <taxon>Thermomonosporaceae</taxon>
        <taxon>Actinomadura</taxon>
    </lineage>
</organism>
<evidence type="ECO:0000313" key="3">
    <source>
        <dbReference type="EMBL" id="MQY03558.1"/>
    </source>
</evidence>
<evidence type="ECO:0000256" key="2">
    <source>
        <dbReference type="SAM" id="Phobius"/>
    </source>
</evidence>
<dbReference type="RefSeq" id="WP_194293209.1">
    <property type="nucleotide sequence ID" value="NZ_WEGH01000001.1"/>
</dbReference>
<dbReference type="AlphaFoldDB" id="A0A7K0BQU6"/>
<comment type="caution">
    <text evidence="3">The sequence shown here is derived from an EMBL/GenBank/DDBJ whole genome shotgun (WGS) entry which is preliminary data.</text>
</comment>
<gene>
    <name evidence="3" type="ORF">ACRB68_16020</name>
</gene>
<proteinExistence type="predicted"/>
<dbReference type="EMBL" id="WEGH01000001">
    <property type="protein sequence ID" value="MQY03558.1"/>
    <property type="molecule type" value="Genomic_DNA"/>
</dbReference>
<keyword evidence="2" id="KW-1133">Transmembrane helix</keyword>
<name>A0A7K0BQU6_9ACTN</name>
<feature type="transmembrane region" description="Helical" evidence="2">
    <location>
        <begin position="24"/>
        <end position="43"/>
    </location>
</feature>
<dbReference type="PROSITE" id="PS51257">
    <property type="entry name" value="PROKAR_LIPOPROTEIN"/>
    <property type="match status" value="1"/>
</dbReference>
<feature type="region of interest" description="Disordered" evidence="1">
    <location>
        <begin position="1"/>
        <end position="20"/>
    </location>
</feature>
<evidence type="ECO:0000313" key="4">
    <source>
        <dbReference type="Proteomes" id="UP000487268"/>
    </source>
</evidence>
<evidence type="ECO:0000256" key="1">
    <source>
        <dbReference type="SAM" id="MobiDB-lite"/>
    </source>
</evidence>
<sequence>MSRAEIRPPEADDEPDPARRGGRAVVALVAAAGCAAVLVAAGARLAGELTRDPTPAEVAAAGTAEIAARYRTWPAGRIFPERIGYTLDLGPAETARRVGIDPGAGCADGVDPRLGATLTARRCRAVLRAGYLDQLQGLAVTVGVVAFPDEARAREAAHWFAAGPPGPGLRALSFPGSVTARFGDAARQASAVRQHGPYVVAATVGYADGRPAVRARRQEDLAALGPQLAEAVLRPLTRPAAVRCGTPEWSC</sequence>
<keyword evidence="2" id="KW-0812">Transmembrane</keyword>
<accession>A0A7K0BQU6</accession>